<dbReference type="InterPro" id="IPR001915">
    <property type="entry name" value="Peptidase_M48"/>
</dbReference>
<dbReference type="GO" id="GO:0004222">
    <property type="term" value="F:metalloendopeptidase activity"/>
    <property type="evidence" value="ECO:0007669"/>
    <property type="project" value="InterPro"/>
</dbReference>
<reference evidence="12 13" key="1">
    <citation type="submission" date="2023-01" db="EMBL/GenBank/DDBJ databases">
        <authorList>
            <person name="Whitehead M."/>
        </authorList>
    </citation>
    <scope>NUCLEOTIDE SEQUENCE [LARGE SCALE GENOMIC DNA]</scope>
</reference>
<dbReference type="PANTHER" id="PTHR22726">
    <property type="entry name" value="METALLOENDOPEPTIDASE OMA1"/>
    <property type="match status" value="1"/>
</dbReference>
<keyword evidence="13" id="KW-1185">Reference proteome</keyword>
<keyword evidence="5 9" id="KW-0482">Metalloprotease</keyword>
<dbReference type="EMBL" id="CARXXK010001098">
    <property type="protein sequence ID" value="CAI6373447.1"/>
    <property type="molecule type" value="Genomic_DNA"/>
</dbReference>
<name>A0AAV0Y0E0_9HEMI</name>
<feature type="domain" description="Peptidase M48" evidence="11">
    <location>
        <begin position="169"/>
        <end position="354"/>
    </location>
</feature>
<keyword evidence="10" id="KW-1133">Transmembrane helix</keyword>
<gene>
    <name evidence="12" type="ORF">MEUPH1_LOCUS27199</name>
</gene>
<feature type="transmembrane region" description="Helical" evidence="10">
    <location>
        <begin position="202"/>
        <end position="222"/>
    </location>
</feature>
<feature type="transmembrane region" description="Helical" evidence="10">
    <location>
        <begin position="96"/>
        <end position="115"/>
    </location>
</feature>
<comment type="cofactor">
    <cofactor evidence="9">
        <name>Zn(2+)</name>
        <dbReference type="ChEBI" id="CHEBI:29105"/>
    </cofactor>
    <text evidence="9">Binds 1 zinc ion per subunit.</text>
</comment>
<evidence type="ECO:0000256" key="1">
    <source>
        <dbReference type="ARBA" id="ARBA00022670"/>
    </source>
</evidence>
<keyword evidence="10" id="KW-0812">Transmembrane</keyword>
<dbReference type="GO" id="GO:0005743">
    <property type="term" value="C:mitochondrial inner membrane"/>
    <property type="evidence" value="ECO:0007669"/>
    <property type="project" value="TreeGrafter"/>
</dbReference>
<evidence type="ECO:0000256" key="6">
    <source>
        <dbReference type="ARBA" id="ARBA00038233"/>
    </source>
</evidence>
<evidence type="ECO:0000256" key="3">
    <source>
        <dbReference type="ARBA" id="ARBA00022801"/>
    </source>
</evidence>
<dbReference type="Proteomes" id="UP001160148">
    <property type="component" value="Unassembled WGS sequence"/>
</dbReference>
<evidence type="ECO:0000256" key="7">
    <source>
        <dbReference type="ARBA" id="ARBA00040360"/>
    </source>
</evidence>
<dbReference type="AlphaFoldDB" id="A0AAV0Y0E0"/>
<evidence type="ECO:0000256" key="8">
    <source>
        <dbReference type="ARBA" id="ARBA00042978"/>
    </source>
</evidence>
<dbReference type="GO" id="GO:0034982">
    <property type="term" value="P:mitochondrial protein processing"/>
    <property type="evidence" value="ECO:0007669"/>
    <property type="project" value="TreeGrafter"/>
</dbReference>
<feature type="transmembrane region" description="Helical" evidence="10">
    <location>
        <begin position="243"/>
        <end position="265"/>
    </location>
</feature>
<evidence type="ECO:0000256" key="9">
    <source>
        <dbReference type="RuleBase" id="RU003983"/>
    </source>
</evidence>
<sequence length="368" mass="41612">MFSLLVSRNVSFLSTPTARYMSYISRKSGLPYFKTPNPALRTSCKQVLQIQNHICHTGRRGFSSLLTVIGGAAVRRWWFKRPPETRRRYTNTARTYRLTIIGMTTAFMCLIGTFLSCCMELDPWTDLWRLFVFSERTIEVYDRINVAAILAEMTGKRCLLETEHPTYRRVASVMSRLLDANNGVDEIRNRQWSLVVVNHPTVNAFVSASGFIFVFSGLAAMANDDQLSIIVGHELAHVMLRHTNHITSVNFAVHLLCLTPVSMVLSVALPFLWAMLAVMMCRLVLYVCVGLTKERSLETEADGLGLLLAANACVDGTQGYLFWEAMSKIYGPSTRTWWLETHPTNEIRARHLHSLIPAATELQKLAKC</sequence>
<dbReference type="CDD" id="cd07331">
    <property type="entry name" value="M48C_Oma1_like"/>
    <property type="match status" value="1"/>
</dbReference>
<dbReference type="PANTHER" id="PTHR22726:SF1">
    <property type="entry name" value="METALLOENDOPEPTIDASE OMA1, MITOCHONDRIAL"/>
    <property type="match status" value="1"/>
</dbReference>
<comment type="similarity">
    <text evidence="6 9">Belongs to the peptidase M48 family.</text>
</comment>
<evidence type="ECO:0000256" key="2">
    <source>
        <dbReference type="ARBA" id="ARBA00022723"/>
    </source>
</evidence>
<evidence type="ECO:0000259" key="11">
    <source>
        <dbReference type="Pfam" id="PF01435"/>
    </source>
</evidence>
<protein>
    <recommendedName>
        <fullName evidence="7">Metalloendopeptidase OMA1, mitochondrial</fullName>
    </recommendedName>
    <alternativeName>
        <fullName evidence="8">Overlapping with the m-AAA protease 1 homolog</fullName>
    </alternativeName>
</protein>
<organism evidence="12 13">
    <name type="scientific">Macrosiphum euphorbiae</name>
    <name type="common">potato aphid</name>
    <dbReference type="NCBI Taxonomy" id="13131"/>
    <lineage>
        <taxon>Eukaryota</taxon>
        <taxon>Metazoa</taxon>
        <taxon>Ecdysozoa</taxon>
        <taxon>Arthropoda</taxon>
        <taxon>Hexapoda</taxon>
        <taxon>Insecta</taxon>
        <taxon>Pterygota</taxon>
        <taxon>Neoptera</taxon>
        <taxon>Paraneoptera</taxon>
        <taxon>Hemiptera</taxon>
        <taxon>Sternorrhyncha</taxon>
        <taxon>Aphidomorpha</taxon>
        <taxon>Aphidoidea</taxon>
        <taxon>Aphididae</taxon>
        <taxon>Macrosiphini</taxon>
        <taxon>Macrosiphum</taxon>
    </lineage>
</organism>
<keyword evidence="10" id="KW-0472">Membrane</keyword>
<evidence type="ECO:0000313" key="13">
    <source>
        <dbReference type="Proteomes" id="UP001160148"/>
    </source>
</evidence>
<proteinExistence type="inferred from homology"/>
<keyword evidence="2" id="KW-0479">Metal-binding</keyword>
<dbReference type="InterPro" id="IPR051156">
    <property type="entry name" value="Mito/Outer_Membr_Metalloprot"/>
</dbReference>
<keyword evidence="3 9" id="KW-0378">Hydrolase</keyword>
<evidence type="ECO:0000313" key="12">
    <source>
        <dbReference type="EMBL" id="CAI6373447.1"/>
    </source>
</evidence>
<dbReference type="GO" id="GO:0006515">
    <property type="term" value="P:protein quality control for misfolded or incompletely synthesized proteins"/>
    <property type="evidence" value="ECO:0007669"/>
    <property type="project" value="TreeGrafter"/>
</dbReference>
<dbReference type="Gene3D" id="3.30.2010.10">
    <property type="entry name" value="Metalloproteases ('zincins'), catalytic domain"/>
    <property type="match status" value="1"/>
</dbReference>
<evidence type="ECO:0000256" key="5">
    <source>
        <dbReference type="ARBA" id="ARBA00023049"/>
    </source>
</evidence>
<dbReference type="GO" id="GO:0046872">
    <property type="term" value="F:metal ion binding"/>
    <property type="evidence" value="ECO:0007669"/>
    <property type="project" value="UniProtKB-KW"/>
</dbReference>
<evidence type="ECO:0000256" key="4">
    <source>
        <dbReference type="ARBA" id="ARBA00022833"/>
    </source>
</evidence>
<evidence type="ECO:0000256" key="10">
    <source>
        <dbReference type="SAM" id="Phobius"/>
    </source>
</evidence>
<comment type="caution">
    <text evidence="12">The sequence shown here is derived from an EMBL/GenBank/DDBJ whole genome shotgun (WGS) entry which is preliminary data.</text>
</comment>
<accession>A0AAV0Y0E0</accession>
<dbReference type="Pfam" id="PF01435">
    <property type="entry name" value="Peptidase_M48"/>
    <property type="match status" value="1"/>
</dbReference>
<keyword evidence="4 9" id="KW-0862">Zinc</keyword>
<keyword evidence="1 9" id="KW-0645">Protease</keyword>